<dbReference type="GO" id="GO:0016020">
    <property type="term" value="C:membrane"/>
    <property type="evidence" value="ECO:0007669"/>
    <property type="project" value="UniProtKB-SubCell"/>
</dbReference>
<comment type="subcellular location">
    <subcellularLocation>
        <location evidence="1">Membrane</location>
    </subcellularLocation>
</comment>
<dbReference type="WBParaSite" id="GPUH_0001236701-mRNA-1">
    <property type="protein sequence ID" value="GPUH_0001236701-mRNA-1"/>
    <property type="gene ID" value="GPUH_0001236701"/>
</dbReference>
<dbReference type="Pfam" id="PF16165">
    <property type="entry name" value="Ferlin_C"/>
    <property type="match status" value="1"/>
</dbReference>
<reference evidence="8 9" key="2">
    <citation type="submission" date="2018-11" db="EMBL/GenBank/DDBJ databases">
        <authorList>
            <consortium name="Pathogen Informatics"/>
        </authorList>
    </citation>
    <scope>NUCLEOTIDE SEQUENCE [LARGE SCALE GENOMIC DNA]</scope>
</reference>
<dbReference type="PANTHER" id="PTHR12546">
    <property type="entry name" value="FER-1-LIKE"/>
    <property type="match status" value="1"/>
</dbReference>
<evidence type="ECO:0000259" key="7">
    <source>
        <dbReference type="Pfam" id="PF16165"/>
    </source>
</evidence>
<keyword evidence="3" id="KW-0677">Repeat</keyword>
<keyword evidence="4 6" id="KW-1133">Transmembrane helix</keyword>
<dbReference type="InterPro" id="IPR032362">
    <property type="entry name" value="Ferlin_C"/>
</dbReference>
<gene>
    <name evidence="8" type="ORF">GPUH_LOCUS12353</name>
</gene>
<reference evidence="10" key="1">
    <citation type="submission" date="2016-06" db="UniProtKB">
        <authorList>
            <consortium name="WormBaseParasite"/>
        </authorList>
    </citation>
    <scope>IDENTIFICATION</scope>
</reference>
<dbReference type="InterPro" id="IPR037721">
    <property type="entry name" value="Ferlin"/>
</dbReference>
<keyword evidence="5 6" id="KW-0472">Membrane</keyword>
<dbReference type="OrthoDB" id="270970at2759"/>
<dbReference type="Proteomes" id="UP000271098">
    <property type="component" value="Unassembled WGS sequence"/>
</dbReference>
<dbReference type="EMBL" id="UYRT01079252">
    <property type="protein sequence ID" value="VDN20303.1"/>
    <property type="molecule type" value="Genomic_DNA"/>
</dbReference>
<dbReference type="PANTHER" id="PTHR12546:SF33">
    <property type="entry name" value="SPERM VESICLE FUSION PROTEIN FER-1"/>
    <property type="match status" value="1"/>
</dbReference>
<dbReference type="GO" id="GO:0007009">
    <property type="term" value="P:plasma membrane organization"/>
    <property type="evidence" value="ECO:0007669"/>
    <property type="project" value="TreeGrafter"/>
</dbReference>
<evidence type="ECO:0000256" key="4">
    <source>
        <dbReference type="ARBA" id="ARBA00022989"/>
    </source>
</evidence>
<name>A0A183DUG2_9BILA</name>
<keyword evidence="9" id="KW-1185">Reference proteome</keyword>
<evidence type="ECO:0000256" key="5">
    <source>
        <dbReference type="ARBA" id="ARBA00023136"/>
    </source>
</evidence>
<evidence type="ECO:0000256" key="6">
    <source>
        <dbReference type="SAM" id="Phobius"/>
    </source>
</evidence>
<feature type="transmembrane region" description="Helical" evidence="6">
    <location>
        <begin position="168"/>
        <end position="186"/>
    </location>
</feature>
<accession>A0A183DUG2</accession>
<evidence type="ECO:0000313" key="8">
    <source>
        <dbReference type="EMBL" id="VDN20303.1"/>
    </source>
</evidence>
<feature type="domain" description="Ferlin C-terminal" evidence="7">
    <location>
        <begin position="56"/>
        <end position="195"/>
    </location>
</feature>
<dbReference type="AlphaFoldDB" id="A0A183DUG2"/>
<evidence type="ECO:0000313" key="9">
    <source>
        <dbReference type="Proteomes" id="UP000271098"/>
    </source>
</evidence>
<evidence type="ECO:0000313" key="10">
    <source>
        <dbReference type="WBParaSite" id="GPUH_0001236701-mRNA-1"/>
    </source>
</evidence>
<organism evidence="10">
    <name type="scientific">Gongylonema pulchrum</name>
    <dbReference type="NCBI Taxonomy" id="637853"/>
    <lineage>
        <taxon>Eukaryota</taxon>
        <taxon>Metazoa</taxon>
        <taxon>Ecdysozoa</taxon>
        <taxon>Nematoda</taxon>
        <taxon>Chromadorea</taxon>
        <taxon>Rhabditida</taxon>
        <taxon>Spirurina</taxon>
        <taxon>Spiruromorpha</taxon>
        <taxon>Spiruroidea</taxon>
        <taxon>Gongylonematidae</taxon>
        <taxon>Gongylonema</taxon>
    </lineage>
</organism>
<sequence>MDADEMYNVDYVKERHNNCACCTSCSAFCTSKKRDKTKKRIPLPRAPPYLSGKVGQFSLFQQRTCYGWWPCVSTSLPDEQKLDFDARKKKDDDFEAQKQYVTGAVELEMTLLTAEEAKADPVGKKRKKPNHSPYLPKPNRSRFDEFWCLSRTHACCSMCWHNWGKQCVLISLAVLIAVVLIAAFVYKLPDIIAAKVFGTRL</sequence>
<evidence type="ECO:0000256" key="2">
    <source>
        <dbReference type="ARBA" id="ARBA00022692"/>
    </source>
</evidence>
<keyword evidence="2 6" id="KW-0812">Transmembrane</keyword>
<proteinExistence type="predicted"/>
<protein>
    <submittedName>
        <fullName evidence="10">Ferlin_C domain-containing protein</fullName>
    </submittedName>
</protein>
<dbReference type="GO" id="GO:0061025">
    <property type="term" value="P:membrane fusion"/>
    <property type="evidence" value="ECO:0007669"/>
    <property type="project" value="TreeGrafter"/>
</dbReference>
<evidence type="ECO:0000256" key="3">
    <source>
        <dbReference type="ARBA" id="ARBA00022737"/>
    </source>
</evidence>
<evidence type="ECO:0000256" key="1">
    <source>
        <dbReference type="ARBA" id="ARBA00004370"/>
    </source>
</evidence>